<evidence type="ECO:0000256" key="8">
    <source>
        <dbReference type="ARBA" id="ARBA00022884"/>
    </source>
</evidence>
<dbReference type="NCBIfam" id="TIGR00649">
    <property type="entry name" value="MG423"/>
    <property type="match status" value="1"/>
</dbReference>
<evidence type="ECO:0000256" key="2">
    <source>
        <dbReference type="ARBA" id="ARBA00022722"/>
    </source>
</evidence>
<dbReference type="GO" id="GO:0004534">
    <property type="term" value="F:5'-3' RNA exonuclease activity"/>
    <property type="evidence" value="ECO:0007669"/>
    <property type="project" value="UniProtKB-UniRule"/>
</dbReference>
<keyword evidence="8 9" id="KW-0694">RNA-binding</keyword>
<feature type="compositionally biased region" description="Basic residues" evidence="10">
    <location>
        <begin position="668"/>
        <end position="679"/>
    </location>
</feature>
<comment type="function">
    <text evidence="9">An RNase that has 5'-3' exonuclease and possibly endonuclease activity. Involved in maturation of rRNA and in some organisms also mRNA maturation and/or decay.</text>
</comment>
<gene>
    <name evidence="9" type="primary">rnj</name>
    <name evidence="12" type="ORF">F4162_03070</name>
</gene>
<dbReference type="Pfam" id="PF00753">
    <property type="entry name" value="Lactamase_B"/>
    <property type="match status" value="1"/>
</dbReference>
<keyword evidence="4 9" id="KW-0255">Endonuclease</keyword>
<dbReference type="InterPro" id="IPR001587">
    <property type="entry name" value="RNase_J_CS"/>
</dbReference>
<keyword evidence="9" id="KW-0698">rRNA processing</keyword>
<proteinExistence type="inferred from homology"/>
<dbReference type="InterPro" id="IPR055132">
    <property type="entry name" value="RNase_J_b_CASP"/>
</dbReference>
<protein>
    <recommendedName>
        <fullName evidence="9">Ribonuclease J</fullName>
        <shortName evidence="9">RNase J</shortName>
        <ecNumber evidence="9">3.1.-.-</ecNumber>
    </recommendedName>
</protein>
<comment type="similarity">
    <text evidence="9">Belongs to the metallo-beta-lactamase superfamily. RNA-metabolizing metallo-beta-lactamase-like family. Bacterial RNase J subfamily.</text>
</comment>
<evidence type="ECO:0000256" key="4">
    <source>
        <dbReference type="ARBA" id="ARBA00022759"/>
    </source>
</evidence>
<sequence length="679" mass="74286">MTQTPNGSVEPLRIIPLGGLHEIGKNTCVFEYGNELMLVDAGLSFPSDDMHGVNVVMPDTTYLRENEPRIRGMIVTHGHEDHIGGIAHHLKQFTIPIIYGPRLALSLLDDKMKEAGVSDRTRTKTVRPREVVKVGKHFSVEFIRNTHSIADSFSLAITTPVGVIVFTGDFKFDHTPVDGERFDLHRLAQYGEDGVLCLFSDSTNAELPGFTPPERAVFPNLDRHIAQAEGRVLVTTFASSVHRVSMILELALKHGRRVGLLGRSMLNVIAKARELGYIRCPDHLFLTMKQLRDLPDRELLLLMTGSQGEHLAALSRIARAEHPHVQLKTTDTVIFSASPIPGNTIAVVNVIDQLMMQGATVIYGKDKGIHVSGHGSQEDEKLMLALTRPRFFVPVHGEHRMLVQHCKTAQSMGMPPESMLVIDNGDVVELTPESIRRGEPVKAGIELLDSTRKGVINTQVLKERQQLAEDGVLVAHVSISGAGHMGAPARVTLRGVATSLAPQHFANWTDNEVQWVLDNRWQQLCRGGDDLQDVDWVGLQREVELGLQRRLRRELEVEPLIIVVVQPTPKGSTAIYKVPATEEKGTPGRPGRGGARPNGVRPLQRNGSANGQSKNPALMDRRHLSANGANGATLSQSTSPPVSPSAVASPEPEVNTDGVGATSAETVRKRRSRSRASTA</sequence>
<dbReference type="InterPro" id="IPR036866">
    <property type="entry name" value="RibonucZ/Hydroxyglut_hydro"/>
</dbReference>
<dbReference type="GO" id="GO:0004521">
    <property type="term" value="F:RNA endonuclease activity"/>
    <property type="evidence" value="ECO:0007669"/>
    <property type="project" value="UniProtKB-UniRule"/>
</dbReference>
<evidence type="ECO:0000256" key="1">
    <source>
        <dbReference type="ARBA" id="ARBA00022490"/>
    </source>
</evidence>
<dbReference type="CDD" id="cd07714">
    <property type="entry name" value="RNaseJ_MBL-fold"/>
    <property type="match status" value="1"/>
</dbReference>
<dbReference type="InterPro" id="IPR042173">
    <property type="entry name" value="RNase_J_2"/>
</dbReference>
<dbReference type="EC" id="3.1.-.-" evidence="9"/>
<dbReference type="GO" id="GO:0003723">
    <property type="term" value="F:RNA binding"/>
    <property type="evidence" value="ECO:0007669"/>
    <property type="project" value="UniProtKB-UniRule"/>
</dbReference>
<dbReference type="InterPro" id="IPR004613">
    <property type="entry name" value="RNase_J"/>
</dbReference>
<reference evidence="12" key="1">
    <citation type="submission" date="2019-09" db="EMBL/GenBank/DDBJ databases">
        <title>Characterisation of the sponge microbiome using genome-centric metagenomics.</title>
        <authorList>
            <person name="Engelberts J.P."/>
            <person name="Robbins S.J."/>
            <person name="De Goeij J.M."/>
            <person name="Aranda M."/>
            <person name="Bell S.C."/>
            <person name="Webster N.S."/>
        </authorList>
    </citation>
    <scope>NUCLEOTIDE SEQUENCE</scope>
    <source>
        <strain evidence="12">SB0676_bin_10</strain>
    </source>
</reference>
<dbReference type="SMART" id="SM00849">
    <property type="entry name" value="Lactamase_B"/>
    <property type="match status" value="1"/>
</dbReference>
<dbReference type="Pfam" id="PF17770">
    <property type="entry name" value="RNase_J_C"/>
    <property type="match status" value="1"/>
</dbReference>
<dbReference type="GO" id="GO:0006364">
    <property type="term" value="P:rRNA processing"/>
    <property type="evidence" value="ECO:0007669"/>
    <property type="project" value="UniProtKB-UniRule"/>
</dbReference>
<keyword evidence="1 9" id="KW-0963">Cytoplasm</keyword>
<dbReference type="Gene3D" id="3.60.15.10">
    <property type="entry name" value="Ribonuclease Z/Hydroxyacylglutathione hydrolase-like"/>
    <property type="match status" value="1"/>
</dbReference>
<dbReference type="Gene3D" id="3.40.50.10710">
    <property type="entry name" value="Metallo-hydrolase/oxidoreductase"/>
    <property type="match status" value="1"/>
</dbReference>
<name>A0A6B1F3T4_9SYNE</name>
<feature type="binding site" evidence="9">
    <location>
        <begin position="370"/>
        <end position="374"/>
    </location>
    <ligand>
        <name>substrate</name>
    </ligand>
</feature>
<feature type="compositionally biased region" description="Low complexity" evidence="10">
    <location>
        <begin position="644"/>
        <end position="653"/>
    </location>
</feature>
<evidence type="ECO:0000256" key="6">
    <source>
        <dbReference type="ARBA" id="ARBA00022833"/>
    </source>
</evidence>
<dbReference type="HAMAP" id="MF_01491">
    <property type="entry name" value="RNase_J_bact"/>
    <property type="match status" value="1"/>
</dbReference>
<dbReference type="GO" id="GO:0008270">
    <property type="term" value="F:zinc ion binding"/>
    <property type="evidence" value="ECO:0007669"/>
    <property type="project" value="InterPro"/>
</dbReference>
<evidence type="ECO:0000256" key="3">
    <source>
        <dbReference type="ARBA" id="ARBA00022723"/>
    </source>
</evidence>
<dbReference type="AlphaFoldDB" id="A0A6B1F3T4"/>
<keyword evidence="6" id="KW-0862">Zinc</keyword>
<dbReference type="PROSITE" id="PS01292">
    <property type="entry name" value="UPF0036"/>
    <property type="match status" value="1"/>
</dbReference>
<keyword evidence="5 9" id="KW-0378">Hydrolase</keyword>
<feature type="domain" description="Metallo-beta-lactamase" evidence="11">
    <location>
        <begin position="24"/>
        <end position="221"/>
    </location>
</feature>
<feature type="compositionally biased region" description="Polar residues" evidence="10">
    <location>
        <begin position="627"/>
        <end position="638"/>
    </location>
</feature>
<accession>A0A6B1F3T4</accession>
<comment type="subcellular location">
    <subcellularLocation>
        <location evidence="9">Cytoplasm</location>
    </subcellularLocation>
</comment>
<dbReference type="InterPro" id="IPR001279">
    <property type="entry name" value="Metallo-B-lactamas"/>
</dbReference>
<keyword evidence="3" id="KW-0479">Metal-binding</keyword>
<dbReference type="PANTHER" id="PTHR43694">
    <property type="entry name" value="RIBONUCLEASE J"/>
    <property type="match status" value="1"/>
</dbReference>
<evidence type="ECO:0000256" key="5">
    <source>
        <dbReference type="ARBA" id="ARBA00022801"/>
    </source>
</evidence>
<dbReference type="SUPFAM" id="SSF56281">
    <property type="entry name" value="Metallo-hydrolase/oxidoreductase"/>
    <property type="match status" value="1"/>
</dbReference>
<dbReference type="InterPro" id="IPR041636">
    <property type="entry name" value="RNase_J_C"/>
</dbReference>
<dbReference type="Pfam" id="PF22505">
    <property type="entry name" value="RNase_J_b_CASP"/>
    <property type="match status" value="1"/>
</dbReference>
<evidence type="ECO:0000313" key="12">
    <source>
        <dbReference type="EMBL" id="MYG37990.1"/>
    </source>
</evidence>
<dbReference type="InterPro" id="IPR011108">
    <property type="entry name" value="RMMBL"/>
</dbReference>
<dbReference type="GO" id="GO:0005737">
    <property type="term" value="C:cytoplasm"/>
    <property type="evidence" value="ECO:0007669"/>
    <property type="project" value="UniProtKB-SubCell"/>
</dbReference>
<comment type="subunit">
    <text evidence="9">Homodimer, may be a subunit of the RNA degradosome.</text>
</comment>
<dbReference type="PANTHER" id="PTHR43694:SF1">
    <property type="entry name" value="RIBONUCLEASE J"/>
    <property type="match status" value="1"/>
</dbReference>
<evidence type="ECO:0000256" key="9">
    <source>
        <dbReference type="HAMAP-Rule" id="MF_01491"/>
    </source>
</evidence>
<comment type="caution">
    <text evidence="12">The sequence shown here is derived from an EMBL/GenBank/DDBJ whole genome shotgun (WGS) entry which is preliminary data.</text>
</comment>
<organism evidence="12">
    <name type="scientific">Synechococcus sp. SB0676_bin_10</name>
    <dbReference type="NCBI Taxonomy" id="2604869"/>
    <lineage>
        <taxon>Bacteria</taxon>
        <taxon>Bacillati</taxon>
        <taxon>Cyanobacteriota</taxon>
        <taxon>Cyanophyceae</taxon>
        <taxon>Synechococcales</taxon>
        <taxon>Synechococcaceae</taxon>
        <taxon>Synechococcus</taxon>
    </lineage>
</organism>
<keyword evidence="2 9" id="KW-0540">Nuclease</keyword>
<evidence type="ECO:0000259" key="11">
    <source>
        <dbReference type="SMART" id="SM00849"/>
    </source>
</evidence>
<keyword evidence="7 9" id="KW-0269">Exonuclease</keyword>
<dbReference type="EMBL" id="VYDO01000105">
    <property type="protein sequence ID" value="MYG37990.1"/>
    <property type="molecule type" value="Genomic_DNA"/>
</dbReference>
<feature type="compositionally biased region" description="Polar residues" evidence="10">
    <location>
        <begin position="605"/>
        <end position="615"/>
    </location>
</feature>
<evidence type="ECO:0000256" key="7">
    <source>
        <dbReference type="ARBA" id="ARBA00022839"/>
    </source>
</evidence>
<dbReference type="InterPro" id="IPR030854">
    <property type="entry name" value="RNase_J_bac"/>
</dbReference>
<dbReference type="Gene3D" id="3.10.20.580">
    <property type="match status" value="1"/>
</dbReference>
<dbReference type="Pfam" id="PF07521">
    <property type="entry name" value="RMMBL"/>
    <property type="match status" value="1"/>
</dbReference>
<evidence type="ECO:0000256" key="10">
    <source>
        <dbReference type="SAM" id="MobiDB-lite"/>
    </source>
</evidence>
<feature type="region of interest" description="Disordered" evidence="10">
    <location>
        <begin position="575"/>
        <end position="679"/>
    </location>
</feature>